<dbReference type="PANTHER" id="PTHR43798">
    <property type="entry name" value="MONOACYLGLYCEROL LIPASE"/>
    <property type="match status" value="1"/>
</dbReference>
<proteinExistence type="predicted"/>
<dbReference type="Pfam" id="PF12697">
    <property type="entry name" value="Abhydrolase_6"/>
    <property type="match status" value="1"/>
</dbReference>
<comment type="caution">
    <text evidence="2">The sequence shown here is derived from an EMBL/GenBank/DDBJ whole genome shotgun (WGS) entry which is preliminary data.</text>
</comment>
<dbReference type="STRING" id="1423759.FC92_GL000968"/>
<keyword evidence="3" id="KW-1185">Reference proteome</keyword>
<feature type="domain" description="AB hydrolase-1" evidence="1">
    <location>
        <begin position="27"/>
        <end position="258"/>
    </location>
</feature>
<dbReference type="Gene3D" id="3.40.50.1820">
    <property type="entry name" value="alpha/beta hydrolase"/>
    <property type="match status" value="1"/>
</dbReference>
<evidence type="ECO:0000313" key="3">
    <source>
        <dbReference type="Proteomes" id="UP000051448"/>
    </source>
</evidence>
<protein>
    <recommendedName>
        <fullName evidence="1">AB hydrolase-1 domain-containing protein</fullName>
    </recommendedName>
</protein>
<evidence type="ECO:0000313" key="2">
    <source>
        <dbReference type="EMBL" id="KRL06174.1"/>
    </source>
</evidence>
<dbReference type="PATRIC" id="fig|1423759.3.peg.1023"/>
<gene>
    <name evidence="2" type="ORF">FC92_GL000968</name>
</gene>
<dbReference type="EMBL" id="AZDX01000029">
    <property type="protein sequence ID" value="KRL06174.1"/>
    <property type="molecule type" value="Genomic_DNA"/>
</dbReference>
<dbReference type="InterPro" id="IPR050266">
    <property type="entry name" value="AB_hydrolase_sf"/>
</dbReference>
<dbReference type="PANTHER" id="PTHR43798:SF33">
    <property type="entry name" value="HYDROLASE, PUTATIVE (AFU_ORTHOLOGUE AFUA_2G14860)-RELATED"/>
    <property type="match status" value="1"/>
</dbReference>
<name>A0A0R1MDJ9_9LACO</name>
<dbReference type="AlphaFoldDB" id="A0A0R1MDJ9"/>
<organism evidence="2 3">
    <name type="scientific">Liquorilactobacillus hordei DSM 19519</name>
    <dbReference type="NCBI Taxonomy" id="1423759"/>
    <lineage>
        <taxon>Bacteria</taxon>
        <taxon>Bacillati</taxon>
        <taxon>Bacillota</taxon>
        <taxon>Bacilli</taxon>
        <taxon>Lactobacillales</taxon>
        <taxon>Lactobacillaceae</taxon>
        <taxon>Liquorilactobacillus</taxon>
    </lineage>
</organism>
<dbReference type="Proteomes" id="UP000051448">
    <property type="component" value="Unassembled WGS sequence"/>
</dbReference>
<dbReference type="GO" id="GO:0016020">
    <property type="term" value="C:membrane"/>
    <property type="evidence" value="ECO:0007669"/>
    <property type="project" value="TreeGrafter"/>
</dbReference>
<dbReference type="InterPro" id="IPR000073">
    <property type="entry name" value="AB_hydrolase_1"/>
</dbReference>
<dbReference type="InterPro" id="IPR029058">
    <property type="entry name" value="AB_hydrolase_fold"/>
</dbReference>
<reference evidence="2 3" key="1">
    <citation type="journal article" date="2015" name="Genome Announc.">
        <title>Expanding the biotechnology potential of lactobacilli through comparative genomics of 213 strains and associated genera.</title>
        <authorList>
            <person name="Sun Z."/>
            <person name="Harris H.M."/>
            <person name="McCann A."/>
            <person name="Guo C."/>
            <person name="Argimon S."/>
            <person name="Zhang W."/>
            <person name="Yang X."/>
            <person name="Jeffery I.B."/>
            <person name="Cooney J.C."/>
            <person name="Kagawa T.F."/>
            <person name="Liu W."/>
            <person name="Song Y."/>
            <person name="Salvetti E."/>
            <person name="Wrobel A."/>
            <person name="Rasinkangas P."/>
            <person name="Parkhill J."/>
            <person name="Rea M.C."/>
            <person name="O'Sullivan O."/>
            <person name="Ritari J."/>
            <person name="Douillard F.P."/>
            <person name="Paul Ross R."/>
            <person name="Yang R."/>
            <person name="Briner A.E."/>
            <person name="Felis G.E."/>
            <person name="de Vos W.M."/>
            <person name="Barrangou R."/>
            <person name="Klaenhammer T.R."/>
            <person name="Caufield P.W."/>
            <person name="Cui Y."/>
            <person name="Zhang H."/>
            <person name="O'Toole P.W."/>
        </authorList>
    </citation>
    <scope>NUCLEOTIDE SEQUENCE [LARGE SCALE GENOMIC DNA]</scope>
    <source>
        <strain evidence="2 3">DSM 19519</strain>
    </source>
</reference>
<accession>A0A0R1MDJ9</accession>
<evidence type="ECO:0000259" key="1">
    <source>
        <dbReference type="Pfam" id="PF12697"/>
    </source>
</evidence>
<sequence length="264" mass="30793">MKVMHDKLIKTDLGDYKISVRAGKTIIVFLNGASGFDTFDSFAPVIVKLPEDLGILAIDYLNSGMSSLTKKSYRLEEDITNLVEIIEKQDAQKVIIVAHSMGGILALPIADRINNFAGFIGLEPTTREIMFNPSKEKTYIEQKNKFESMTEEQFMIKMQNQTRKNFSKEQDKLLWQHYYQDDLRHSEVRDTQKQKELMQSVVNYDDIRFRRAAPSVIFTQKYRKAEYGRSEYITDRTKIVCLGDNHYFFWDFPEEIAKEIIRLS</sequence>
<dbReference type="SUPFAM" id="SSF53474">
    <property type="entry name" value="alpha/beta-Hydrolases"/>
    <property type="match status" value="1"/>
</dbReference>